<evidence type="ECO:0000313" key="3">
    <source>
        <dbReference type="EMBL" id="CAL1163241.1"/>
    </source>
</evidence>
<protein>
    <submittedName>
        <fullName evidence="4">BTB domain-containing protein</fullName>
    </submittedName>
</protein>
<comment type="caution">
    <text evidence="2">The sequence shown here is derived from an EMBL/GenBank/DDBJ whole genome shotgun (WGS) entry which is preliminary data.</text>
</comment>
<dbReference type="InterPro" id="IPR000210">
    <property type="entry name" value="BTB/POZ_dom"/>
</dbReference>
<dbReference type="EMBL" id="CAMXCT030004668">
    <property type="protein sequence ID" value="CAL4797178.1"/>
    <property type="molecule type" value="Genomic_DNA"/>
</dbReference>
<dbReference type="EMBL" id="CAMXCT010004668">
    <property type="protein sequence ID" value="CAI4009866.1"/>
    <property type="molecule type" value="Genomic_DNA"/>
</dbReference>
<accession>A0A9P1GDC2</accession>
<evidence type="ECO:0000313" key="4">
    <source>
        <dbReference type="EMBL" id="CAL4797178.1"/>
    </source>
</evidence>
<dbReference type="SUPFAM" id="SSF54695">
    <property type="entry name" value="POZ domain"/>
    <property type="match status" value="1"/>
</dbReference>
<feature type="domain" description="BTB" evidence="1">
    <location>
        <begin position="357"/>
        <end position="425"/>
    </location>
</feature>
<evidence type="ECO:0000313" key="5">
    <source>
        <dbReference type="Proteomes" id="UP001152797"/>
    </source>
</evidence>
<dbReference type="AlphaFoldDB" id="A0A9P1GDC2"/>
<name>A0A9P1GDC2_9DINO</name>
<dbReference type="InterPro" id="IPR011333">
    <property type="entry name" value="SKP1/BTB/POZ_sf"/>
</dbReference>
<dbReference type="EMBL" id="CAMXCT020004668">
    <property type="protein sequence ID" value="CAL1163241.1"/>
    <property type="molecule type" value="Genomic_DNA"/>
</dbReference>
<evidence type="ECO:0000313" key="2">
    <source>
        <dbReference type="EMBL" id="CAI4009866.1"/>
    </source>
</evidence>
<evidence type="ECO:0000259" key="1">
    <source>
        <dbReference type="PROSITE" id="PS50097"/>
    </source>
</evidence>
<gene>
    <name evidence="2" type="ORF">C1SCF055_LOCUS35196</name>
</gene>
<reference evidence="2" key="1">
    <citation type="submission" date="2022-10" db="EMBL/GenBank/DDBJ databases">
        <authorList>
            <person name="Chen Y."/>
            <person name="Dougan E. K."/>
            <person name="Chan C."/>
            <person name="Rhodes N."/>
            <person name="Thang M."/>
        </authorList>
    </citation>
    <scope>NUCLEOTIDE SEQUENCE</scope>
</reference>
<sequence>METSWLDTAIASSHPGEMAGSMMHFKVRASPERLNATISVAEALGNPLPAELSLEPQSGCSQHRFLVLGDMGTLQKHPKYPMLVGCDRHRIIALDCRTGAHQVLHESNSIVRISCLSPTSGDIIYSVIRNMNNFEVGADEREFFSLKLDDCLVDGFATARIPPRPLTLPQPHEEPFYGIAVERIIDLDNGSRIYLGDAETGTGMVHVGADGQLLMWSDDCEDHGLVLDVDAPANRFGLYDTEGYGVYMLSFESYETSVIAGDLQHWGTTDGVGPLARFWHLKRPMVSNRHLFMRTEGPAVYQWRQCCVDLKTLEVKTVYVVQNQGQALQLFVASLEGDEVQPTYRQFCGIDLAEAVSTVVFRLPFNKRLQIDRRILVARSHHFREILSVDQNLSEIDLSKEAAADLASFTVLLRFLMTDRWDATSSHVEPDLAFNVRHLAKTFRLPRLMLLAEGHLQQQLSGQTVLNILGRVIGSGSTLEKACWSLLTLEREAILKQSQAQIETIVKEHPELAMKLILLGTGAPLDPVPKRRKTVWPT</sequence>
<keyword evidence="5" id="KW-1185">Reference proteome</keyword>
<dbReference type="PROSITE" id="PS50097">
    <property type="entry name" value="BTB"/>
    <property type="match status" value="1"/>
</dbReference>
<dbReference type="Pfam" id="PF00651">
    <property type="entry name" value="BTB"/>
    <property type="match status" value="1"/>
</dbReference>
<dbReference type="Proteomes" id="UP001152797">
    <property type="component" value="Unassembled WGS sequence"/>
</dbReference>
<reference evidence="3" key="2">
    <citation type="submission" date="2024-04" db="EMBL/GenBank/DDBJ databases">
        <authorList>
            <person name="Chen Y."/>
            <person name="Shah S."/>
            <person name="Dougan E. K."/>
            <person name="Thang M."/>
            <person name="Chan C."/>
        </authorList>
    </citation>
    <scope>NUCLEOTIDE SEQUENCE [LARGE SCALE GENOMIC DNA]</scope>
</reference>
<dbReference type="Gene3D" id="3.30.710.10">
    <property type="entry name" value="Potassium Channel Kv1.1, Chain A"/>
    <property type="match status" value="1"/>
</dbReference>
<organism evidence="2">
    <name type="scientific">Cladocopium goreaui</name>
    <dbReference type="NCBI Taxonomy" id="2562237"/>
    <lineage>
        <taxon>Eukaryota</taxon>
        <taxon>Sar</taxon>
        <taxon>Alveolata</taxon>
        <taxon>Dinophyceae</taxon>
        <taxon>Suessiales</taxon>
        <taxon>Symbiodiniaceae</taxon>
        <taxon>Cladocopium</taxon>
    </lineage>
</organism>
<proteinExistence type="predicted"/>
<dbReference type="OrthoDB" id="413524at2759"/>